<name>A0AAD4N2R0_9BILA</name>
<dbReference type="EMBL" id="JAKKPZ010000017">
    <property type="protein sequence ID" value="KAI1712854.1"/>
    <property type="molecule type" value="Genomic_DNA"/>
</dbReference>
<protein>
    <submittedName>
        <fullName evidence="2">Uncharacterized protein</fullName>
    </submittedName>
</protein>
<gene>
    <name evidence="2" type="ORF">DdX_09486</name>
</gene>
<keyword evidence="1" id="KW-1133">Transmembrane helix</keyword>
<organism evidence="2 3">
    <name type="scientific">Ditylenchus destructor</name>
    <dbReference type="NCBI Taxonomy" id="166010"/>
    <lineage>
        <taxon>Eukaryota</taxon>
        <taxon>Metazoa</taxon>
        <taxon>Ecdysozoa</taxon>
        <taxon>Nematoda</taxon>
        <taxon>Chromadorea</taxon>
        <taxon>Rhabditida</taxon>
        <taxon>Tylenchina</taxon>
        <taxon>Tylenchomorpha</taxon>
        <taxon>Sphaerularioidea</taxon>
        <taxon>Anguinidae</taxon>
        <taxon>Anguininae</taxon>
        <taxon>Ditylenchus</taxon>
    </lineage>
</organism>
<keyword evidence="1" id="KW-0472">Membrane</keyword>
<accession>A0AAD4N2R0</accession>
<feature type="transmembrane region" description="Helical" evidence="1">
    <location>
        <begin position="6"/>
        <end position="30"/>
    </location>
</feature>
<reference evidence="2" key="1">
    <citation type="submission" date="2022-01" db="EMBL/GenBank/DDBJ databases">
        <title>Genome Sequence Resource for Two Populations of Ditylenchus destructor, the Migratory Endoparasitic Phytonematode.</title>
        <authorList>
            <person name="Zhang H."/>
            <person name="Lin R."/>
            <person name="Xie B."/>
        </authorList>
    </citation>
    <scope>NUCLEOTIDE SEQUENCE</scope>
    <source>
        <strain evidence="2">BazhouSP</strain>
    </source>
</reference>
<keyword evidence="1" id="KW-0812">Transmembrane</keyword>
<evidence type="ECO:0000256" key="1">
    <source>
        <dbReference type="SAM" id="Phobius"/>
    </source>
</evidence>
<evidence type="ECO:0000313" key="3">
    <source>
        <dbReference type="Proteomes" id="UP001201812"/>
    </source>
</evidence>
<proteinExistence type="predicted"/>
<sequence>MYQQTTTLSTLLIVLGILFTLSIVCSIVMLRIRQRQRRQIGALAARPPKKAFSRLIITNPQQAQNSEIPILIDPSLV</sequence>
<dbReference type="AlphaFoldDB" id="A0AAD4N2R0"/>
<evidence type="ECO:0000313" key="2">
    <source>
        <dbReference type="EMBL" id="KAI1712854.1"/>
    </source>
</evidence>
<comment type="caution">
    <text evidence="2">The sequence shown here is derived from an EMBL/GenBank/DDBJ whole genome shotgun (WGS) entry which is preliminary data.</text>
</comment>
<dbReference type="Proteomes" id="UP001201812">
    <property type="component" value="Unassembled WGS sequence"/>
</dbReference>
<keyword evidence="3" id="KW-1185">Reference proteome</keyword>